<dbReference type="AlphaFoldDB" id="A0A1Y1V9U7"/>
<sequence>MKNILETMHNNEATSFTKYDENTLGFIIKYSFFYVKEIYEIEQESNAGKGRADFIFYPNDRYKNPILLVGINCNKRNYDCLVEKFEKYKCNLENDRWSRIRTNYKLRPNPKRRNI</sequence>
<accession>A0A1Y1V9U7</accession>
<name>A0A1Y1V9U7_9FUNG</name>
<dbReference type="EMBL" id="MCFH01000022">
    <property type="protein sequence ID" value="ORX49971.1"/>
    <property type="molecule type" value="Genomic_DNA"/>
</dbReference>
<gene>
    <name evidence="1" type="ORF">BCR36DRAFT_370479</name>
</gene>
<comment type="caution">
    <text evidence="1">The sequence shown here is derived from an EMBL/GenBank/DDBJ whole genome shotgun (WGS) entry which is preliminary data.</text>
</comment>
<reference evidence="1 2" key="2">
    <citation type="submission" date="2016-08" db="EMBL/GenBank/DDBJ databases">
        <title>Pervasive Adenine N6-methylation of Active Genes in Fungi.</title>
        <authorList>
            <consortium name="DOE Joint Genome Institute"/>
            <person name="Mondo S.J."/>
            <person name="Dannebaum R.O."/>
            <person name="Kuo R.C."/>
            <person name="Labutti K."/>
            <person name="Haridas S."/>
            <person name="Kuo A."/>
            <person name="Salamov A."/>
            <person name="Ahrendt S.R."/>
            <person name="Lipzen A."/>
            <person name="Sullivan W."/>
            <person name="Andreopoulos W.B."/>
            <person name="Clum A."/>
            <person name="Lindquist E."/>
            <person name="Daum C."/>
            <person name="Ramamoorthy G.K."/>
            <person name="Gryganskyi A."/>
            <person name="Culley D."/>
            <person name="Magnuson J.K."/>
            <person name="James T.Y."/>
            <person name="O'Malley M.A."/>
            <person name="Stajich J.E."/>
            <person name="Spatafora J.W."/>
            <person name="Visel A."/>
            <person name="Grigoriev I.V."/>
        </authorList>
    </citation>
    <scope>NUCLEOTIDE SEQUENCE [LARGE SCALE GENOMIC DNA]</scope>
    <source>
        <strain evidence="2">finn</strain>
    </source>
</reference>
<dbReference type="Proteomes" id="UP000193719">
    <property type="component" value="Unassembled WGS sequence"/>
</dbReference>
<protein>
    <submittedName>
        <fullName evidence="1">Uncharacterized protein</fullName>
    </submittedName>
</protein>
<organism evidence="1 2">
    <name type="scientific">Piromyces finnis</name>
    <dbReference type="NCBI Taxonomy" id="1754191"/>
    <lineage>
        <taxon>Eukaryota</taxon>
        <taxon>Fungi</taxon>
        <taxon>Fungi incertae sedis</taxon>
        <taxon>Chytridiomycota</taxon>
        <taxon>Chytridiomycota incertae sedis</taxon>
        <taxon>Neocallimastigomycetes</taxon>
        <taxon>Neocallimastigales</taxon>
        <taxon>Neocallimastigaceae</taxon>
        <taxon>Piromyces</taxon>
    </lineage>
</organism>
<reference evidence="1 2" key="1">
    <citation type="submission" date="2016-08" db="EMBL/GenBank/DDBJ databases">
        <title>Genomes of anaerobic fungi encode conserved fungal cellulosomes for biomass hydrolysis.</title>
        <authorList>
            <consortium name="DOE Joint Genome Institute"/>
            <person name="Haitjema C.H."/>
            <person name="Gilmore S.P."/>
            <person name="Henske J.K."/>
            <person name="Solomon K.V."/>
            <person name="De Groot R."/>
            <person name="Kuo A."/>
            <person name="Mondo S.J."/>
            <person name="Salamov A.A."/>
            <person name="Labutti K."/>
            <person name="Zhao Z."/>
            <person name="Chiniquy J."/>
            <person name="Barry K."/>
            <person name="Brewer H.M."/>
            <person name="Purvine S.O."/>
            <person name="Wright A.T."/>
            <person name="Boxma B."/>
            <person name="Van Alen T."/>
            <person name="Hackstein J.H."/>
            <person name="Baker S.E."/>
            <person name="Grigoriev I.V."/>
            <person name="O'Malley M.A."/>
        </authorList>
    </citation>
    <scope>NUCLEOTIDE SEQUENCE [LARGE SCALE GENOMIC DNA]</scope>
    <source>
        <strain evidence="2">finn</strain>
    </source>
</reference>
<proteinExistence type="predicted"/>
<evidence type="ECO:0000313" key="2">
    <source>
        <dbReference type="Proteomes" id="UP000193719"/>
    </source>
</evidence>
<keyword evidence="2" id="KW-1185">Reference proteome</keyword>
<evidence type="ECO:0000313" key="1">
    <source>
        <dbReference type="EMBL" id="ORX49971.1"/>
    </source>
</evidence>